<dbReference type="SMART" id="SM00220">
    <property type="entry name" value="S_TKc"/>
    <property type="match status" value="1"/>
</dbReference>
<dbReference type="GO" id="GO:0005525">
    <property type="term" value="F:GTP binding"/>
    <property type="evidence" value="ECO:0007669"/>
    <property type="project" value="UniProtKB-KW"/>
</dbReference>
<comment type="catalytic activity">
    <reaction evidence="11">
        <text>L-threonyl-[protein] + ATP = O-phospho-L-threonyl-[protein] + ADP + H(+)</text>
        <dbReference type="Rhea" id="RHEA:46608"/>
        <dbReference type="Rhea" id="RHEA-COMP:11060"/>
        <dbReference type="Rhea" id="RHEA-COMP:11605"/>
        <dbReference type="ChEBI" id="CHEBI:15378"/>
        <dbReference type="ChEBI" id="CHEBI:30013"/>
        <dbReference type="ChEBI" id="CHEBI:30616"/>
        <dbReference type="ChEBI" id="CHEBI:61977"/>
        <dbReference type="ChEBI" id="CHEBI:456216"/>
        <dbReference type="EC" id="2.7.11.1"/>
    </reaction>
</comment>
<organism evidence="17 18">
    <name type="scientific">Clytia hemisphaerica</name>
    <dbReference type="NCBI Taxonomy" id="252671"/>
    <lineage>
        <taxon>Eukaryota</taxon>
        <taxon>Metazoa</taxon>
        <taxon>Cnidaria</taxon>
        <taxon>Hydrozoa</taxon>
        <taxon>Hydroidolina</taxon>
        <taxon>Leptothecata</taxon>
        <taxon>Obeliida</taxon>
        <taxon>Clytiidae</taxon>
        <taxon>Clytia</taxon>
    </lineage>
</organism>
<dbReference type="InterPro" id="IPR057263">
    <property type="entry name" value="COR-B"/>
</dbReference>
<dbReference type="InterPro" id="IPR016024">
    <property type="entry name" value="ARM-type_fold"/>
</dbReference>
<dbReference type="SUPFAM" id="SSF52540">
    <property type="entry name" value="P-loop containing nucleoside triphosphate hydrolases"/>
    <property type="match status" value="1"/>
</dbReference>
<dbReference type="Gene3D" id="3.30.70.1390">
    <property type="entry name" value="ROC domain from the Parkinson's disease-associated leucine-rich repeat kinase 2"/>
    <property type="match status" value="1"/>
</dbReference>
<dbReference type="GO" id="GO:0005524">
    <property type="term" value="F:ATP binding"/>
    <property type="evidence" value="ECO:0007669"/>
    <property type="project" value="UniProtKB-UniRule"/>
</dbReference>
<keyword evidence="5" id="KW-0808">Transferase</keyword>
<keyword evidence="10" id="KW-0342">GTP-binding</keyword>
<dbReference type="GO" id="GO:0009966">
    <property type="term" value="P:regulation of signal transduction"/>
    <property type="evidence" value="ECO:0007669"/>
    <property type="project" value="UniProtKB-ARBA"/>
</dbReference>
<dbReference type="SUPFAM" id="SSF48403">
    <property type="entry name" value="Ankyrin repeat"/>
    <property type="match status" value="1"/>
</dbReference>
<feature type="domain" description="Protein kinase" evidence="15">
    <location>
        <begin position="1969"/>
        <end position="2225"/>
    </location>
</feature>
<dbReference type="InterPro" id="IPR001611">
    <property type="entry name" value="Leu-rich_rpt"/>
</dbReference>
<feature type="domain" description="Roc" evidence="16">
    <location>
        <begin position="1413"/>
        <end position="1602"/>
    </location>
</feature>
<evidence type="ECO:0000256" key="12">
    <source>
        <dbReference type="ARBA" id="ARBA00048679"/>
    </source>
</evidence>
<dbReference type="Gene3D" id="3.80.10.10">
    <property type="entry name" value="Ribonuclease Inhibitor"/>
    <property type="match status" value="3"/>
</dbReference>
<evidence type="ECO:0000259" key="15">
    <source>
        <dbReference type="PROSITE" id="PS50011"/>
    </source>
</evidence>
<dbReference type="Pfam" id="PF13855">
    <property type="entry name" value="LRR_8"/>
    <property type="match status" value="2"/>
</dbReference>
<dbReference type="InterPro" id="IPR056597">
    <property type="entry name" value="ARM_LRRK2"/>
</dbReference>
<evidence type="ECO:0000313" key="18">
    <source>
        <dbReference type="Proteomes" id="UP000594262"/>
    </source>
</evidence>
<dbReference type="PANTHER" id="PTHR48056">
    <property type="entry name" value="LRR RECEPTOR-LIKE SERINE/THREONINE-PROTEIN KINASE-RELATED"/>
    <property type="match status" value="1"/>
</dbReference>
<dbReference type="SMART" id="SM00175">
    <property type="entry name" value="RAB"/>
    <property type="match status" value="1"/>
</dbReference>
<dbReference type="GO" id="GO:0005737">
    <property type="term" value="C:cytoplasm"/>
    <property type="evidence" value="ECO:0007669"/>
    <property type="project" value="UniProtKB-ARBA"/>
</dbReference>
<dbReference type="SUPFAM" id="SSF52058">
    <property type="entry name" value="L domain-like"/>
    <property type="match status" value="1"/>
</dbReference>
<evidence type="ECO:0000256" key="14">
    <source>
        <dbReference type="SAM" id="MobiDB-lite"/>
    </source>
</evidence>
<dbReference type="InterPro" id="IPR036322">
    <property type="entry name" value="WD40_repeat_dom_sf"/>
</dbReference>
<feature type="region of interest" description="Disordered" evidence="14">
    <location>
        <begin position="851"/>
        <end position="891"/>
    </location>
</feature>
<dbReference type="PRINTS" id="PR00449">
    <property type="entry name" value="RASTRNSFRMNG"/>
</dbReference>
<dbReference type="InterPro" id="IPR032171">
    <property type="entry name" value="COR-A"/>
</dbReference>
<evidence type="ECO:0000256" key="10">
    <source>
        <dbReference type="ARBA" id="ARBA00023134"/>
    </source>
</evidence>
<dbReference type="InterPro" id="IPR015943">
    <property type="entry name" value="WD40/YVTN_repeat-like_dom_sf"/>
</dbReference>
<keyword evidence="8" id="KW-0418">Kinase</keyword>
<dbReference type="InterPro" id="IPR020859">
    <property type="entry name" value="ROC"/>
</dbReference>
<dbReference type="InterPro" id="IPR003591">
    <property type="entry name" value="Leu-rich_rpt_typical-subtyp"/>
</dbReference>
<name>A0A7M5WXZ0_9CNID</name>
<dbReference type="Gene3D" id="3.40.50.300">
    <property type="entry name" value="P-loop containing nucleotide triphosphate hydrolases"/>
    <property type="match status" value="1"/>
</dbReference>
<evidence type="ECO:0000256" key="4">
    <source>
        <dbReference type="ARBA" id="ARBA00022614"/>
    </source>
</evidence>
<sequence length="2620" mass="296950">MGECADGILDTLLQVENLGNAIKTYPIPPIDVLNPERIQIIEEQQEAVADLLNKLTLNNNLTCISKVLEDILSIEGTSDDLPHCLYPMLMKKPYLNILYREISTTNVELAICVLTKILEYCQDKDDFRQFSRTFFYELDFEFDLQTLLLNELEKCVTGEENAETSIVVILLNFLVQFFKRLSHFDLTDQNPVNNMLNFTKVIIKSIEICMFEEDVALYGIELLECLLLQQRDGMWLMLIKNGWYRVLFDVLSTHPYEKDVVRSTSCLFTHLFCQSAPAPYEKHLACKSEELLNTKASIGYFTSESVVYIINRLNFYEDYPDFMYIFLNVIQEISIFEDLAEILIEQGAVSIIMDWMSQLIGNGKIQLAALKTVQNLKSAGFEDNSDSRWLAEVFAAMIAHQGNVQVQEAACLTLSSRLASKPELINLIGEGEDHLLPLHGTVLSALNIHAGNVYVFRAACEAIYQLSIHSSDLQKYLYYKGASASIIREMKNNTNASDVIGSGCKALRALGLNNPYQHELMFVAEDVLSVIYETLKTFREETVLQECIGLLVCLATDLPIVLHQCMAMKIPDMILKIADNNFESQRLVEITLEAIALFCSSEEQQLLHIDCVRSLRRIMEHHVQIASIQIKVCVIMQLINADIHFISNSAVFQEIVDVLIQAMSSDPDNNILQIEGCIAIYLMFTHKGSKADHVKRYALEKDVPDILFEIIEDGRQGDKTAILAKDALKMFSSSQHFKDALLQKACLSKRNKCAEFMIEEQEASLDVRPNLPLCIAVETNNKKLVEMLLNYDSTNASEALALCLDLKNYEIAGVLLRYIGFEQESGYLIWGNLNLKDLRPELIENTLEFQVKRKRSSHRGDRSPKSSARPPSRMELDQSPPLSRNNSFTENMNIDEEDSSSYAHARNIESISGPVLPYNRDDPRLSHNDTIRTQKHFIPFSPRKDFQHHPQQPNTKPILPEAGHLLPPIDKCPSFGKRSIGQICSSPSDGAINDIIGPVGSSIFYTPVRNIRSNTSNDLNHPVNKIPKLSSPPVQRRSRHAFSCINQPNVQPKNNDHIKTLDISHNDLTDIDQLVSYPSLLVKELLSNLQTLHLSENALTEFSPHCCEALSGLKVLNLAKNKLVDFPYEILHHKNIETIDLSKNLITTLHSDKVKDTFSLLKLDISHNKLKSFPNWIGASFPRMTKLSFRGNEIREIPDKSYDFRSIKEINLSHNDINRISPHFFRSCQSLEKIDLSHNRLESLPDFTLSTLSKLFQVKLSHNCLKGQKPFYIPKALLAIPSLTMVDLSYNSIMQMPDPSFWSAKGLKELNLANNRIQQINLSTNSKDFWPEISRLNLSNNNIRNLPAEIGFLDSLVSFDVSHNQINELPNEIGLLKKVFELNLKENPLKHDPALQNFRPQDIIGHHRYKLKNAVPYRRMKLMLVGYGGRGKSSLLRQLVNMKHPTHNVATVGVELRDWELKPPSRFFEKSRPTFTLNTWDFAGQEEFYSTHQYFLSSRALYLAVFDASQTGTSELDNLRPWLLNIQASAPAAMVILVGTHIDRIPREVREEHVNLLLGYMNKFVCEPGLPKIEAKFVVNCMRETSAMEKLREKIYSIVSNFKYEGQQIIEQMVPNAYVLLEKLLCEEVAKMHAEKLLPIRKWDQIVKMCQDGKLVIDDEELKCALKFLKETGSIMHFSDASGTINNLYFIDPQWLCQMMARVVTIREINPWIDEHGVLPKEKSSQLFPNDKFPLEFLDRYFKLLQMFEIVLPLSDKDYLVTARVPQSPPDYIPKHQKNCVTDENVVTRRYRLPYFPSGFWTRLITRILVYQKENLSSEPNIIDYWQTGMYMSWDVNSLFLITTVPEKQNIFDIYVPMNQHGFMVLGVVVDLVDNLIEEWYPGLSDSSYSSRSSIQRLVPCNTCRGDLYGNCHYFTVAQCTKESHHSDIIECPQCGPRRIRDVAPDVVFADIDQSLIVERINIDENGLRAKKKKLGDGAFSTVYKINVEGENIAAKVYIKNGGISANRLLRQEVDILTKIQHPCLISITGVSLRPRMLLLEYAPLGNLDVVLKSGRAMSRGIQHRIGLQIIEGLAYLHDRGIVYRDLKPSNVLVFSLSIGMHINVKLSDYGISQWSSILGLTAVKGTAGYQAPEVSQRNISYDGKVDIVSFGVTFYEIVTGGMHPYGDVPFQSQLDAMILMNKPINSISKHGCAPWTDIENLIQQCLHPNPEFRPSASKIRDALLDANIVCLKREVAISREQSVECTVSRKFTTHDNLNKIEVWAGSGETEQSQISWFTLGADKKQTVQGMFVKEGRILCMEPYKHFMMVGTNKGYVIVFHADTKKRHNVVTFNDAVLSMKVVSSKDSIVLGLASGDLHVAAGKDLLTGNYDRENPYNASNAPIKIDAEIPKGPIACLATLGNTLLCGYGQSLLELRMDSGRVVRQINVGSKAPNIVSALTVTKKRVFVTCREDHQIKVYETSKLFISTCITDVIDCHEILQKEYATLTPRDCRPISMAIVESSNIWIGTESGHVIILDTNKTKNVEPLNIISRSKSTVRSITVCPRLGGGSQSVVTSGQGFWPWSSPYTVQKDNKENLDGYCLVWDSELPKQKKHLLAVYKKREDEAKEMSENSTLGMF</sequence>
<keyword evidence="9 13" id="KW-0067">ATP-binding</keyword>
<evidence type="ECO:0000256" key="6">
    <source>
        <dbReference type="ARBA" id="ARBA00022737"/>
    </source>
</evidence>
<dbReference type="InterPro" id="IPR011009">
    <property type="entry name" value="Kinase-like_dom_sf"/>
</dbReference>
<dbReference type="InterPro" id="IPR017441">
    <property type="entry name" value="Protein_kinase_ATP_BS"/>
</dbReference>
<evidence type="ECO:0000256" key="2">
    <source>
        <dbReference type="ARBA" id="ARBA00012513"/>
    </source>
</evidence>
<evidence type="ECO:0000256" key="3">
    <source>
        <dbReference type="ARBA" id="ARBA00022527"/>
    </source>
</evidence>
<dbReference type="Pfam" id="PF00069">
    <property type="entry name" value="Pkinase"/>
    <property type="match status" value="1"/>
</dbReference>
<dbReference type="SMART" id="SM00364">
    <property type="entry name" value="LRR_BAC"/>
    <property type="match status" value="6"/>
</dbReference>
<dbReference type="OrthoDB" id="1866797at2759"/>
<dbReference type="RefSeq" id="XP_066910751.1">
    <property type="nucleotide sequence ID" value="XM_067054650.1"/>
</dbReference>
<dbReference type="PROSITE" id="PS00108">
    <property type="entry name" value="PROTEIN_KINASE_ST"/>
    <property type="match status" value="1"/>
</dbReference>
<dbReference type="Pfam" id="PF23748">
    <property type="entry name" value="Beta-prop_LRRK2"/>
    <property type="match status" value="1"/>
</dbReference>
<dbReference type="SUPFAM" id="SSF56112">
    <property type="entry name" value="Protein kinase-like (PK-like)"/>
    <property type="match status" value="1"/>
</dbReference>
<dbReference type="Pfam" id="PF16095">
    <property type="entry name" value="COR-A"/>
    <property type="match status" value="1"/>
</dbReference>
<dbReference type="SUPFAM" id="SSF50978">
    <property type="entry name" value="WD40 repeat-like"/>
    <property type="match status" value="1"/>
</dbReference>
<dbReference type="SMART" id="SM00369">
    <property type="entry name" value="LRR_TYP"/>
    <property type="match status" value="10"/>
</dbReference>
<evidence type="ECO:0000256" key="8">
    <source>
        <dbReference type="ARBA" id="ARBA00022777"/>
    </source>
</evidence>
<evidence type="ECO:0000256" key="1">
    <source>
        <dbReference type="ARBA" id="ARBA00001946"/>
    </source>
</evidence>
<dbReference type="EnsemblMetazoa" id="CLYHEMT014722.1">
    <property type="protein sequence ID" value="CLYHEMP014722.1"/>
    <property type="gene ID" value="CLYHEMG014722"/>
</dbReference>
<dbReference type="PROSITE" id="PS51424">
    <property type="entry name" value="ROC"/>
    <property type="match status" value="1"/>
</dbReference>
<dbReference type="InterPro" id="IPR008271">
    <property type="entry name" value="Ser/Thr_kinase_AS"/>
</dbReference>
<feature type="compositionally biased region" description="Polar residues" evidence="14">
    <location>
        <begin position="880"/>
        <end position="891"/>
    </location>
</feature>
<dbReference type="GeneID" id="136798067"/>
<accession>A0A7M5WXZ0</accession>
<dbReference type="InterPro" id="IPR011989">
    <property type="entry name" value="ARM-like"/>
</dbReference>
<dbReference type="InterPro" id="IPR050647">
    <property type="entry name" value="Plant_LRR-RLKs"/>
</dbReference>
<dbReference type="PROSITE" id="PS51450">
    <property type="entry name" value="LRR"/>
    <property type="match status" value="6"/>
</dbReference>
<reference evidence="17" key="1">
    <citation type="submission" date="2021-01" db="UniProtKB">
        <authorList>
            <consortium name="EnsemblMetazoa"/>
        </authorList>
    </citation>
    <scope>IDENTIFICATION</scope>
</reference>
<evidence type="ECO:0000256" key="13">
    <source>
        <dbReference type="PROSITE-ProRule" id="PRU10141"/>
    </source>
</evidence>
<keyword evidence="4" id="KW-0433">Leucine-rich repeat</keyword>
<dbReference type="InterPro" id="IPR036770">
    <property type="entry name" value="Ankyrin_rpt-contain_sf"/>
</dbReference>
<evidence type="ECO:0000256" key="7">
    <source>
        <dbReference type="ARBA" id="ARBA00022741"/>
    </source>
</evidence>
<protein>
    <recommendedName>
        <fullName evidence="2">non-specific serine/threonine protein kinase</fullName>
        <ecNumber evidence="2">2.7.11.1</ecNumber>
    </recommendedName>
</protein>
<dbReference type="Pfam" id="PF08477">
    <property type="entry name" value="Roc"/>
    <property type="match status" value="1"/>
</dbReference>
<dbReference type="Gene3D" id="1.10.510.10">
    <property type="entry name" value="Transferase(Phosphotransferase) domain 1"/>
    <property type="match status" value="1"/>
</dbReference>
<keyword evidence="7 13" id="KW-0547">Nucleotide-binding</keyword>
<comment type="catalytic activity">
    <reaction evidence="12">
        <text>L-seryl-[protein] + ATP = O-phospho-L-seryl-[protein] + ADP + H(+)</text>
        <dbReference type="Rhea" id="RHEA:17989"/>
        <dbReference type="Rhea" id="RHEA-COMP:9863"/>
        <dbReference type="Rhea" id="RHEA-COMP:11604"/>
        <dbReference type="ChEBI" id="CHEBI:15378"/>
        <dbReference type="ChEBI" id="CHEBI:29999"/>
        <dbReference type="ChEBI" id="CHEBI:30616"/>
        <dbReference type="ChEBI" id="CHEBI:83421"/>
        <dbReference type="ChEBI" id="CHEBI:456216"/>
        <dbReference type="EC" id="2.7.11.1"/>
    </reaction>
</comment>
<dbReference type="GO" id="GO:0004674">
    <property type="term" value="F:protein serine/threonine kinase activity"/>
    <property type="evidence" value="ECO:0007669"/>
    <property type="project" value="UniProtKB-KW"/>
</dbReference>
<dbReference type="PROSITE" id="PS50011">
    <property type="entry name" value="PROTEIN_KINASE_DOM"/>
    <property type="match status" value="1"/>
</dbReference>
<keyword evidence="6" id="KW-0677">Repeat</keyword>
<dbReference type="EC" id="2.7.11.1" evidence="2"/>
<dbReference type="InterPro" id="IPR000719">
    <property type="entry name" value="Prot_kinase_dom"/>
</dbReference>
<dbReference type="SMART" id="SM00365">
    <property type="entry name" value="LRR_SD22"/>
    <property type="match status" value="6"/>
</dbReference>
<dbReference type="InterPro" id="IPR056602">
    <property type="entry name" value="Beta-prop_LRRK2"/>
</dbReference>
<dbReference type="Proteomes" id="UP000594262">
    <property type="component" value="Unplaced"/>
</dbReference>
<dbReference type="Gene3D" id="1.25.10.10">
    <property type="entry name" value="Leucine-rich Repeat Variant"/>
    <property type="match status" value="1"/>
</dbReference>
<dbReference type="Gene3D" id="2.130.10.10">
    <property type="entry name" value="YVTN repeat-like/Quinoprotein amine dehydrogenase"/>
    <property type="match status" value="1"/>
</dbReference>
<evidence type="ECO:0000256" key="9">
    <source>
        <dbReference type="ARBA" id="ARBA00022840"/>
    </source>
</evidence>
<dbReference type="PROSITE" id="PS51419">
    <property type="entry name" value="RAB"/>
    <property type="match status" value="1"/>
</dbReference>
<dbReference type="Pfam" id="PF23744">
    <property type="entry name" value="ARM_LRRK2"/>
    <property type="match status" value="1"/>
</dbReference>
<dbReference type="InterPro" id="IPR027417">
    <property type="entry name" value="P-loop_NTPase"/>
</dbReference>
<evidence type="ECO:0000259" key="16">
    <source>
        <dbReference type="PROSITE" id="PS51424"/>
    </source>
</evidence>
<keyword evidence="3" id="KW-0723">Serine/threonine-protein kinase</keyword>
<comment type="cofactor">
    <cofactor evidence="1">
        <name>Mg(2+)</name>
        <dbReference type="ChEBI" id="CHEBI:18420"/>
    </cofactor>
</comment>
<evidence type="ECO:0000313" key="17">
    <source>
        <dbReference type="EnsemblMetazoa" id="CLYHEMP014722.1"/>
    </source>
</evidence>
<dbReference type="SUPFAM" id="SSF48371">
    <property type="entry name" value="ARM repeat"/>
    <property type="match status" value="2"/>
</dbReference>
<feature type="binding site" evidence="13">
    <location>
        <position position="1996"/>
    </location>
    <ligand>
        <name>ATP</name>
        <dbReference type="ChEBI" id="CHEBI:30616"/>
    </ligand>
</feature>
<dbReference type="InterPro" id="IPR032675">
    <property type="entry name" value="LRR_dom_sf"/>
</dbReference>
<dbReference type="PANTHER" id="PTHR48056:SF81">
    <property type="entry name" value="RECEPTOR PROTEIN-TYROSINE KINASE CEPR1"/>
    <property type="match status" value="1"/>
</dbReference>
<dbReference type="Pfam" id="PF25497">
    <property type="entry name" value="COR-B"/>
    <property type="match status" value="1"/>
</dbReference>
<evidence type="ECO:0000256" key="5">
    <source>
        <dbReference type="ARBA" id="ARBA00022679"/>
    </source>
</evidence>
<keyword evidence="18" id="KW-1185">Reference proteome</keyword>
<evidence type="ECO:0000256" key="11">
    <source>
        <dbReference type="ARBA" id="ARBA00047899"/>
    </source>
</evidence>
<proteinExistence type="predicted"/>
<dbReference type="PROSITE" id="PS00107">
    <property type="entry name" value="PROTEIN_KINASE_ATP"/>
    <property type="match status" value="1"/>
</dbReference>